<dbReference type="AlphaFoldDB" id="A0A022RCT0"/>
<name>A0A022RCT0_ERYGU</name>
<sequence length="335" mass="38423">MNSLWIPARELSITWAHEPIYWKWTHHDSCSSEVAELLNVCWLELSGRVDTKNLQVKTSYSAYLVYKLKDSSKNLEKANASVKTLHKEITQTVFIIDDDNIDDPLVSKPHLRSDDWSEVKLGDFFNGSGDDGHVDMMLFERDDGKWKSGLIVRGIDGMLIKPTNFMRFLNRSEAYGMGPIQPIIYYSYWVGFTSRGGTTPEEVAELVRVVWLDISGKVDVKSLRLKTSYSAYLLYKVKDLSEELETSTAAVRFTKEVYDEISDEGYTVFLDTKSSLQENGRFPHLRSDGWMEIKLGEFFNNLGDDGEVEMKLFNKKDNFNYKSGLTVRGIDIRPN</sequence>
<gene>
    <name evidence="1" type="ORF">MIMGU_mgv1a019242mg</name>
</gene>
<dbReference type="Proteomes" id="UP000030748">
    <property type="component" value="Unassembled WGS sequence"/>
</dbReference>
<dbReference type="PANTHER" id="PTHR32278">
    <property type="entry name" value="F-BOX DOMAIN-CONTAINING PROTEIN"/>
    <property type="match status" value="1"/>
</dbReference>
<keyword evidence="2" id="KW-1185">Reference proteome</keyword>
<evidence type="ECO:0000313" key="1">
    <source>
        <dbReference type="EMBL" id="EYU36715.1"/>
    </source>
</evidence>
<dbReference type="InterPro" id="IPR025886">
    <property type="entry name" value="PP2-like"/>
</dbReference>
<reference evidence="1 2" key="1">
    <citation type="journal article" date="2013" name="Proc. Natl. Acad. Sci. U.S.A.">
        <title>Fine-scale variation in meiotic recombination in Mimulus inferred from population shotgun sequencing.</title>
        <authorList>
            <person name="Hellsten U."/>
            <person name="Wright K.M."/>
            <person name="Jenkins J."/>
            <person name="Shu S."/>
            <person name="Yuan Y."/>
            <person name="Wessler S.R."/>
            <person name="Schmutz J."/>
            <person name="Willis J.H."/>
            <person name="Rokhsar D.S."/>
        </authorList>
    </citation>
    <scope>NUCLEOTIDE SEQUENCE [LARGE SCALE GENOMIC DNA]</scope>
    <source>
        <strain evidence="2">cv. DUN x IM62</strain>
    </source>
</reference>
<dbReference type="EMBL" id="KI630592">
    <property type="protein sequence ID" value="EYU36715.1"/>
    <property type="molecule type" value="Genomic_DNA"/>
</dbReference>
<dbReference type="eggNOG" id="ENOG502SQRE">
    <property type="taxonomic scope" value="Eukaryota"/>
</dbReference>
<proteinExistence type="predicted"/>
<dbReference type="STRING" id="4155.A0A022RCT0"/>
<protein>
    <submittedName>
        <fullName evidence="1">Uncharacterized protein</fullName>
    </submittedName>
</protein>
<accession>A0A022RCT0</accession>
<dbReference type="PANTHER" id="PTHR32278:SF85">
    <property type="entry name" value="F-BOX PROTEIN PP2-B11-LIKE"/>
    <property type="match status" value="1"/>
</dbReference>
<organism evidence="1 2">
    <name type="scientific">Erythranthe guttata</name>
    <name type="common">Yellow monkey flower</name>
    <name type="synonym">Mimulus guttatus</name>
    <dbReference type="NCBI Taxonomy" id="4155"/>
    <lineage>
        <taxon>Eukaryota</taxon>
        <taxon>Viridiplantae</taxon>
        <taxon>Streptophyta</taxon>
        <taxon>Embryophyta</taxon>
        <taxon>Tracheophyta</taxon>
        <taxon>Spermatophyta</taxon>
        <taxon>Magnoliopsida</taxon>
        <taxon>eudicotyledons</taxon>
        <taxon>Gunneridae</taxon>
        <taxon>Pentapetalae</taxon>
        <taxon>asterids</taxon>
        <taxon>lamiids</taxon>
        <taxon>Lamiales</taxon>
        <taxon>Phrymaceae</taxon>
        <taxon>Erythranthe</taxon>
    </lineage>
</organism>
<evidence type="ECO:0000313" key="2">
    <source>
        <dbReference type="Proteomes" id="UP000030748"/>
    </source>
</evidence>
<dbReference type="Pfam" id="PF14299">
    <property type="entry name" value="PP2"/>
    <property type="match status" value="2"/>
</dbReference>